<evidence type="ECO:0000313" key="2">
    <source>
        <dbReference type="EMBL" id="TCO51155.1"/>
    </source>
</evidence>
<dbReference type="OrthoDB" id="116343at2"/>
<dbReference type="Gene3D" id="3.90.25.10">
    <property type="entry name" value="UDP-galactose 4-epimerase, domain 1"/>
    <property type="match status" value="1"/>
</dbReference>
<gene>
    <name evidence="2" type="ORF">EV646_101138</name>
</gene>
<keyword evidence="3" id="KW-1185">Reference proteome</keyword>
<dbReference type="InterPro" id="IPR016040">
    <property type="entry name" value="NAD(P)-bd_dom"/>
</dbReference>
<sequence>MIVVTGATGNVGRPLVQALAAAGEDVTAVSRRIAEVPEGVRRLQADLAEPETLKPALHGAKGVFLLTSPDFLAAGNLSDALRVIRAAGVPRVVLLSSQGVGTQRHPSNLEDAVRESGLEWTMLRPGNFASNAYQWAESIRTRRVLEAPFADVALPAIDPQDIAEVAAATLRESSHAGVIYTLTGPAPISPRQQAEVIGQAVGEPVQFRELSRDEARSRMLTYMPEPVVDATLGVLGEPSADEQRVSPDVEQVLGRPARTFADWAARNVAAFR</sequence>
<dbReference type="SUPFAM" id="SSF51735">
    <property type="entry name" value="NAD(P)-binding Rossmann-fold domains"/>
    <property type="match status" value="1"/>
</dbReference>
<evidence type="ECO:0000313" key="3">
    <source>
        <dbReference type="Proteomes" id="UP000295573"/>
    </source>
</evidence>
<dbReference type="Pfam" id="PF13460">
    <property type="entry name" value="NAD_binding_10"/>
    <property type="match status" value="1"/>
</dbReference>
<dbReference type="InterPro" id="IPR036291">
    <property type="entry name" value="NAD(P)-bd_dom_sf"/>
</dbReference>
<dbReference type="AlphaFoldDB" id="A0A4R2J7Q0"/>
<proteinExistence type="predicted"/>
<dbReference type="Proteomes" id="UP000295573">
    <property type="component" value="Unassembled WGS sequence"/>
</dbReference>
<protein>
    <submittedName>
        <fullName evidence="2">Uncharacterized protein YbjT (DUF2867 family)</fullName>
    </submittedName>
</protein>
<accession>A0A4R2J7Q0</accession>
<dbReference type="EMBL" id="SLWR01000001">
    <property type="protein sequence ID" value="TCO51155.1"/>
    <property type="molecule type" value="Genomic_DNA"/>
</dbReference>
<dbReference type="Gene3D" id="3.40.50.720">
    <property type="entry name" value="NAD(P)-binding Rossmann-like Domain"/>
    <property type="match status" value="1"/>
</dbReference>
<evidence type="ECO:0000259" key="1">
    <source>
        <dbReference type="Pfam" id="PF13460"/>
    </source>
</evidence>
<organism evidence="2 3">
    <name type="scientific">Kribbella antiqua</name>
    <dbReference type="NCBI Taxonomy" id="2512217"/>
    <lineage>
        <taxon>Bacteria</taxon>
        <taxon>Bacillati</taxon>
        <taxon>Actinomycetota</taxon>
        <taxon>Actinomycetes</taxon>
        <taxon>Propionibacteriales</taxon>
        <taxon>Kribbellaceae</taxon>
        <taxon>Kribbella</taxon>
    </lineage>
</organism>
<name>A0A4R2J7Q0_9ACTN</name>
<comment type="caution">
    <text evidence="2">The sequence shown here is derived from an EMBL/GenBank/DDBJ whole genome shotgun (WGS) entry which is preliminary data.</text>
</comment>
<dbReference type="InterPro" id="IPR051604">
    <property type="entry name" value="Ergot_Alk_Oxidoreductase"/>
</dbReference>
<dbReference type="RefSeq" id="WP_132142817.1">
    <property type="nucleotide sequence ID" value="NZ_SLWR01000001.1"/>
</dbReference>
<dbReference type="PANTHER" id="PTHR43162">
    <property type="match status" value="1"/>
</dbReference>
<feature type="domain" description="NAD(P)-binding" evidence="1">
    <location>
        <begin position="6"/>
        <end position="172"/>
    </location>
</feature>
<reference evidence="2 3" key="1">
    <citation type="journal article" date="2015" name="Stand. Genomic Sci.">
        <title>Genomic Encyclopedia of Bacterial and Archaeal Type Strains, Phase III: the genomes of soil and plant-associated and newly described type strains.</title>
        <authorList>
            <person name="Whitman W.B."/>
            <person name="Woyke T."/>
            <person name="Klenk H.P."/>
            <person name="Zhou Y."/>
            <person name="Lilburn T.G."/>
            <person name="Beck B.J."/>
            <person name="De Vos P."/>
            <person name="Vandamme P."/>
            <person name="Eisen J.A."/>
            <person name="Garrity G."/>
            <person name="Hugenholtz P."/>
            <person name="Kyrpides N.C."/>
        </authorList>
    </citation>
    <scope>NUCLEOTIDE SEQUENCE [LARGE SCALE GENOMIC DNA]</scope>
    <source>
        <strain evidence="2 3">VKM Ac-2541</strain>
    </source>
</reference>
<dbReference type="PANTHER" id="PTHR43162:SF1">
    <property type="entry name" value="PRESTALK A DIFFERENTIATION PROTEIN A"/>
    <property type="match status" value="1"/>
</dbReference>